<dbReference type="EC" id="5.4.2.2" evidence="6"/>
<dbReference type="PANTHER" id="PTHR45745">
    <property type="entry name" value="PHOSPHOMANNOMUTASE 45A"/>
    <property type="match status" value="1"/>
</dbReference>
<keyword evidence="9 14" id="KW-0460">Magnesium</keyword>
<evidence type="ECO:0000256" key="8">
    <source>
        <dbReference type="ARBA" id="ARBA00022723"/>
    </source>
</evidence>
<protein>
    <recommendedName>
        <fullName evidence="11">Phosphoglucomutase</fullName>
        <ecNumber evidence="6">5.4.2.2</ecNumber>
    </recommendedName>
    <alternativeName>
        <fullName evidence="13">Alpha-phosphoglucomutase</fullName>
    </alternativeName>
    <alternativeName>
        <fullName evidence="12">Glucose phosphomutase</fullName>
    </alternativeName>
</protein>
<dbReference type="InterPro" id="IPR005845">
    <property type="entry name" value="A-D-PHexomutase_a/b/a-II"/>
</dbReference>
<keyword evidence="20" id="KW-1185">Reference proteome</keyword>
<dbReference type="InterPro" id="IPR005846">
    <property type="entry name" value="A-D-PHexomutase_a/b/a-III"/>
</dbReference>
<dbReference type="PANTHER" id="PTHR45745:SF1">
    <property type="entry name" value="PHOSPHOGLUCOMUTASE 2B-RELATED"/>
    <property type="match status" value="1"/>
</dbReference>
<dbReference type="CDD" id="cd05800">
    <property type="entry name" value="PGM_like2"/>
    <property type="match status" value="1"/>
</dbReference>
<accession>A0A154BQZ7</accession>
<feature type="domain" description="Alpha-D-phosphohexomutase alpha/beta/alpha" evidence="16">
    <location>
        <begin position="4"/>
        <end position="134"/>
    </location>
</feature>
<dbReference type="GO" id="GO:0006166">
    <property type="term" value="P:purine ribonucleoside salvage"/>
    <property type="evidence" value="ECO:0007669"/>
    <property type="project" value="TreeGrafter"/>
</dbReference>
<dbReference type="SUPFAM" id="SSF53738">
    <property type="entry name" value="Phosphoglucomutase, first 3 domains"/>
    <property type="match status" value="2"/>
</dbReference>
<evidence type="ECO:0000313" key="19">
    <source>
        <dbReference type="EMBL" id="KYZ76443.1"/>
    </source>
</evidence>
<comment type="pathway">
    <text evidence="3">Glycolipid metabolism; diglucosyl-diacylglycerol biosynthesis.</text>
</comment>
<proteinExistence type="inferred from homology"/>
<dbReference type="InterPro" id="IPR005843">
    <property type="entry name" value="A-D-PHexomutase_C"/>
</dbReference>
<dbReference type="Pfam" id="PF02879">
    <property type="entry name" value="PGM_PMM_II"/>
    <property type="match status" value="1"/>
</dbReference>
<dbReference type="Pfam" id="PF00408">
    <property type="entry name" value="PGM_PMM_IV"/>
    <property type="match status" value="1"/>
</dbReference>
<evidence type="ECO:0000259" key="16">
    <source>
        <dbReference type="Pfam" id="PF02878"/>
    </source>
</evidence>
<evidence type="ECO:0000259" key="18">
    <source>
        <dbReference type="Pfam" id="PF02880"/>
    </source>
</evidence>
<gene>
    <name evidence="19" type="ORF">AXX12_08400</name>
</gene>
<dbReference type="Gene3D" id="3.30.310.50">
    <property type="entry name" value="Alpha-D-phosphohexomutase, C-terminal domain"/>
    <property type="match status" value="1"/>
</dbReference>
<keyword evidence="10" id="KW-0413">Isomerase</keyword>
<evidence type="ECO:0000256" key="6">
    <source>
        <dbReference type="ARBA" id="ARBA00012728"/>
    </source>
</evidence>
<dbReference type="Pfam" id="PF02880">
    <property type="entry name" value="PGM_PMM_III"/>
    <property type="match status" value="1"/>
</dbReference>
<keyword evidence="8 14" id="KW-0479">Metal-binding</keyword>
<evidence type="ECO:0000256" key="3">
    <source>
        <dbReference type="ARBA" id="ARBA00005164"/>
    </source>
</evidence>
<dbReference type="GO" id="GO:0004614">
    <property type="term" value="F:phosphoglucomutase activity"/>
    <property type="evidence" value="ECO:0007669"/>
    <property type="project" value="UniProtKB-EC"/>
</dbReference>
<keyword evidence="7" id="KW-0597">Phosphoprotein</keyword>
<dbReference type="EMBL" id="LSGP01000017">
    <property type="protein sequence ID" value="KYZ76443.1"/>
    <property type="molecule type" value="Genomic_DNA"/>
</dbReference>
<dbReference type="RefSeq" id="WP_066241930.1">
    <property type="nucleotide sequence ID" value="NZ_LSGP01000017.1"/>
</dbReference>
<dbReference type="OrthoDB" id="9806956at2"/>
<reference evidence="19 20" key="1">
    <citation type="submission" date="2016-02" db="EMBL/GenBank/DDBJ databases">
        <title>Anaerosporomusa subterraneum gen. nov., sp. nov., a spore-forming obligate anaerobe isolated from saprolite.</title>
        <authorList>
            <person name="Choi J.K."/>
            <person name="Shah M."/>
            <person name="Yee N."/>
        </authorList>
    </citation>
    <scope>NUCLEOTIDE SEQUENCE [LARGE SCALE GENOMIC DNA]</scope>
    <source>
        <strain evidence="19 20">RU4</strain>
    </source>
</reference>
<dbReference type="PRINTS" id="PR00509">
    <property type="entry name" value="PGMPMM"/>
</dbReference>
<comment type="pathway">
    <text evidence="4">Lipid metabolism.</text>
</comment>
<dbReference type="Proteomes" id="UP000076268">
    <property type="component" value="Unassembled WGS sequence"/>
</dbReference>
<evidence type="ECO:0000256" key="14">
    <source>
        <dbReference type="RuleBase" id="RU004326"/>
    </source>
</evidence>
<dbReference type="Gene3D" id="3.40.120.10">
    <property type="entry name" value="Alpha-D-Glucose-1,6-Bisphosphate, subunit A, domain 3"/>
    <property type="match status" value="3"/>
</dbReference>
<comment type="similarity">
    <text evidence="5 14">Belongs to the phosphohexose mutase family.</text>
</comment>
<evidence type="ECO:0000256" key="13">
    <source>
        <dbReference type="ARBA" id="ARBA00041467"/>
    </source>
</evidence>
<feature type="domain" description="Alpha-D-phosphohexomutase alpha/beta/alpha" evidence="17">
    <location>
        <begin position="160"/>
        <end position="260"/>
    </location>
</feature>
<evidence type="ECO:0000256" key="9">
    <source>
        <dbReference type="ARBA" id="ARBA00022842"/>
    </source>
</evidence>
<evidence type="ECO:0000256" key="10">
    <source>
        <dbReference type="ARBA" id="ARBA00023235"/>
    </source>
</evidence>
<evidence type="ECO:0000256" key="1">
    <source>
        <dbReference type="ARBA" id="ARBA00000443"/>
    </source>
</evidence>
<evidence type="ECO:0000313" key="20">
    <source>
        <dbReference type="Proteomes" id="UP000076268"/>
    </source>
</evidence>
<dbReference type="GO" id="GO:0008973">
    <property type="term" value="F:phosphopentomutase activity"/>
    <property type="evidence" value="ECO:0007669"/>
    <property type="project" value="TreeGrafter"/>
</dbReference>
<organism evidence="19 20">
    <name type="scientific">Anaerosporomusa subterranea</name>
    <dbReference type="NCBI Taxonomy" id="1794912"/>
    <lineage>
        <taxon>Bacteria</taxon>
        <taxon>Bacillati</taxon>
        <taxon>Bacillota</taxon>
        <taxon>Negativicutes</taxon>
        <taxon>Acetonemataceae</taxon>
        <taxon>Anaerosporomusa</taxon>
    </lineage>
</organism>
<dbReference type="STRING" id="1794912.AXX12_08400"/>
<dbReference type="InterPro" id="IPR036900">
    <property type="entry name" value="A-D-PHexomutase_C_sf"/>
</dbReference>
<evidence type="ECO:0000256" key="4">
    <source>
        <dbReference type="ARBA" id="ARBA00005189"/>
    </source>
</evidence>
<name>A0A154BQZ7_ANASB</name>
<evidence type="ECO:0000256" key="12">
    <source>
        <dbReference type="ARBA" id="ARBA00041398"/>
    </source>
</evidence>
<dbReference type="InterPro" id="IPR016055">
    <property type="entry name" value="A-D-PHexomutase_a/b/a-I/II/III"/>
</dbReference>
<dbReference type="GO" id="GO:0005975">
    <property type="term" value="P:carbohydrate metabolic process"/>
    <property type="evidence" value="ECO:0007669"/>
    <property type="project" value="InterPro"/>
</dbReference>
<evidence type="ECO:0000259" key="15">
    <source>
        <dbReference type="Pfam" id="PF00408"/>
    </source>
</evidence>
<dbReference type="SUPFAM" id="SSF55957">
    <property type="entry name" value="Phosphoglucomutase, C-terminal domain"/>
    <property type="match status" value="1"/>
</dbReference>
<dbReference type="Pfam" id="PF02878">
    <property type="entry name" value="PGM_PMM_I"/>
    <property type="match status" value="1"/>
</dbReference>
<dbReference type="GO" id="GO:0000287">
    <property type="term" value="F:magnesium ion binding"/>
    <property type="evidence" value="ECO:0007669"/>
    <property type="project" value="InterPro"/>
</dbReference>
<dbReference type="AlphaFoldDB" id="A0A154BQZ7"/>
<dbReference type="InterPro" id="IPR005841">
    <property type="entry name" value="Alpha-D-phosphohexomutase_SF"/>
</dbReference>
<feature type="domain" description="Alpha-D-phosphohexomutase C-terminal" evidence="15">
    <location>
        <begin position="415"/>
        <end position="458"/>
    </location>
</feature>
<sequence length="467" mass="51166">MPITFGTDGWRGVISEDYTFSNVRLVAEAIADYIIKNGEQDKGIVVGYDARFLGKQYAEQVAAVIATKGVPIWLSDDILPTPALTWQVKDRQAAGGVMVTASHNPAEYNGLKFKAPYGGSASPEIMAAIADCVRPLEASGRLFEKVVLPANVEFFSSKESYLAHVRDMLDKEVLSSFGATVVFDVMHGGAMGYTDSLAHQYGLDLIEIRSDYNPSFGGVNPEPIDKNLVALRQAIVDNNAVIGLATDGDGDRIGAMDADGRFITANQIMALLIKHFIEKRGWSGGVVKTLTVSELVKKTAEKYGLKIYETPVGFKYVASLMLSEDILIGGEESGGIGLKHYIPERDGVMLGFLLIEMVAAYGKTLGQLLDELMDEVGHYHYLREDLHIANDIKQRLMAKLNAKPSYLLGYKVHSADCRDGCKFTLDDGWIMFRASGTEPIVRIYGEASTFDQIETVMKKAIEYAENS</sequence>
<evidence type="ECO:0000256" key="11">
    <source>
        <dbReference type="ARBA" id="ARBA00039995"/>
    </source>
</evidence>
<feature type="domain" description="Alpha-D-phosphohexomutase alpha/beta/alpha" evidence="18">
    <location>
        <begin position="265"/>
        <end position="375"/>
    </location>
</feature>
<comment type="caution">
    <text evidence="19">The sequence shown here is derived from an EMBL/GenBank/DDBJ whole genome shotgun (WGS) entry which is preliminary data.</text>
</comment>
<evidence type="ECO:0000256" key="5">
    <source>
        <dbReference type="ARBA" id="ARBA00010231"/>
    </source>
</evidence>
<comment type="catalytic activity">
    <reaction evidence="1">
        <text>alpha-D-glucose 1-phosphate = alpha-D-glucose 6-phosphate</text>
        <dbReference type="Rhea" id="RHEA:23536"/>
        <dbReference type="ChEBI" id="CHEBI:58225"/>
        <dbReference type="ChEBI" id="CHEBI:58601"/>
        <dbReference type="EC" id="5.4.2.2"/>
    </reaction>
</comment>
<evidence type="ECO:0000259" key="17">
    <source>
        <dbReference type="Pfam" id="PF02879"/>
    </source>
</evidence>
<comment type="cofactor">
    <cofactor evidence="2">
        <name>Mg(2+)</name>
        <dbReference type="ChEBI" id="CHEBI:18420"/>
    </cofactor>
</comment>
<dbReference type="PROSITE" id="PS00710">
    <property type="entry name" value="PGM_PMM"/>
    <property type="match status" value="1"/>
</dbReference>
<dbReference type="InterPro" id="IPR005844">
    <property type="entry name" value="A-D-PHexomutase_a/b/a-I"/>
</dbReference>
<evidence type="ECO:0000256" key="2">
    <source>
        <dbReference type="ARBA" id="ARBA00001946"/>
    </source>
</evidence>
<evidence type="ECO:0000256" key="7">
    <source>
        <dbReference type="ARBA" id="ARBA00022553"/>
    </source>
</evidence>
<dbReference type="InterPro" id="IPR016066">
    <property type="entry name" value="A-D-PHexomutase_CS"/>
</dbReference>